<dbReference type="EMBL" id="KL142415">
    <property type="protein sequence ID" value="KDR67437.1"/>
    <property type="molecule type" value="Genomic_DNA"/>
</dbReference>
<evidence type="ECO:0000256" key="1">
    <source>
        <dbReference type="SAM" id="Phobius"/>
    </source>
</evidence>
<keyword evidence="1" id="KW-0472">Membrane</keyword>
<reference evidence="3" key="1">
    <citation type="journal article" date="2014" name="Proc. Natl. Acad. Sci. U.S.A.">
        <title>Extensive sampling of basidiomycete genomes demonstrates inadequacy of the white-rot/brown-rot paradigm for wood decay fungi.</title>
        <authorList>
            <person name="Riley R."/>
            <person name="Salamov A.A."/>
            <person name="Brown D.W."/>
            <person name="Nagy L.G."/>
            <person name="Floudas D."/>
            <person name="Held B.W."/>
            <person name="Levasseur A."/>
            <person name="Lombard V."/>
            <person name="Morin E."/>
            <person name="Otillar R."/>
            <person name="Lindquist E.A."/>
            <person name="Sun H."/>
            <person name="LaButti K.M."/>
            <person name="Schmutz J."/>
            <person name="Jabbour D."/>
            <person name="Luo H."/>
            <person name="Baker S.E."/>
            <person name="Pisabarro A.G."/>
            <person name="Walton J.D."/>
            <person name="Blanchette R.A."/>
            <person name="Henrissat B."/>
            <person name="Martin F."/>
            <person name="Cullen D."/>
            <person name="Hibbett D.S."/>
            <person name="Grigoriev I.V."/>
        </authorList>
    </citation>
    <scope>NUCLEOTIDE SEQUENCE [LARGE SCALE GENOMIC DNA]</scope>
    <source>
        <strain evidence="3">CBS 339.88</strain>
    </source>
</reference>
<evidence type="ECO:0000313" key="2">
    <source>
        <dbReference type="EMBL" id="KDR67437.1"/>
    </source>
</evidence>
<name>A0A067SBY3_GALM3</name>
<organism evidence="2 3">
    <name type="scientific">Galerina marginata (strain CBS 339.88)</name>
    <dbReference type="NCBI Taxonomy" id="685588"/>
    <lineage>
        <taxon>Eukaryota</taxon>
        <taxon>Fungi</taxon>
        <taxon>Dikarya</taxon>
        <taxon>Basidiomycota</taxon>
        <taxon>Agaricomycotina</taxon>
        <taxon>Agaricomycetes</taxon>
        <taxon>Agaricomycetidae</taxon>
        <taxon>Agaricales</taxon>
        <taxon>Agaricineae</taxon>
        <taxon>Strophariaceae</taxon>
        <taxon>Galerina</taxon>
    </lineage>
</organism>
<dbReference type="Proteomes" id="UP000027222">
    <property type="component" value="Unassembled WGS sequence"/>
</dbReference>
<dbReference type="HOGENOM" id="CLU_2004109_0_0_1"/>
<accession>A0A067SBY3</accession>
<dbReference type="AlphaFoldDB" id="A0A067SBY3"/>
<protein>
    <submittedName>
        <fullName evidence="2">Uncharacterized protein</fullName>
    </submittedName>
</protein>
<keyword evidence="1" id="KW-1133">Transmembrane helix</keyword>
<keyword evidence="1" id="KW-0812">Transmembrane</keyword>
<sequence>MIHANKQDASLGWSTRCISIVETRLLEFKGKDHDSYYRMCSSSSSSMRITPLRNKNIVVGLGLGVFWHLQFWVFKKKVRERNRMMENFLIFASHRSSSISASPGEKTATIRIPEWKVEMHCSQI</sequence>
<feature type="transmembrane region" description="Helical" evidence="1">
    <location>
        <begin position="57"/>
        <end position="74"/>
    </location>
</feature>
<gene>
    <name evidence="2" type="ORF">GALMADRAFT_1356487</name>
</gene>
<evidence type="ECO:0000313" key="3">
    <source>
        <dbReference type="Proteomes" id="UP000027222"/>
    </source>
</evidence>
<keyword evidence="3" id="KW-1185">Reference proteome</keyword>
<proteinExistence type="predicted"/>